<dbReference type="Gene3D" id="3.30.1360.20">
    <property type="entry name" value="Transcriptional coactivator/pterin dehydratase"/>
    <property type="match status" value="1"/>
</dbReference>
<keyword evidence="3 4" id="KW-0456">Lyase</keyword>
<dbReference type="CDD" id="cd00488">
    <property type="entry name" value="PCD_DCoH"/>
    <property type="match status" value="1"/>
</dbReference>
<dbReference type="GO" id="GO:0006729">
    <property type="term" value="P:tetrahydrobiopterin biosynthetic process"/>
    <property type="evidence" value="ECO:0007669"/>
    <property type="project" value="InterPro"/>
</dbReference>
<dbReference type="HAMAP" id="MF_00434">
    <property type="entry name" value="Pterin_4_alpha"/>
    <property type="match status" value="1"/>
</dbReference>
<dbReference type="InterPro" id="IPR036428">
    <property type="entry name" value="PCD_sf"/>
</dbReference>
<reference evidence="5 6" key="1">
    <citation type="submission" date="2019-06" db="EMBL/GenBank/DDBJ databases">
        <title>Sequencing the genomes of 1000 actinobacteria strains.</title>
        <authorList>
            <person name="Klenk H.-P."/>
        </authorList>
    </citation>
    <scope>NUCLEOTIDE SEQUENCE [LARGE SCALE GENOMIC DNA]</scope>
    <source>
        <strain evidence="5 6">DSM 45015</strain>
    </source>
</reference>
<evidence type="ECO:0000256" key="3">
    <source>
        <dbReference type="ARBA" id="ARBA00023239"/>
    </source>
</evidence>
<dbReference type="PANTHER" id="PTHR12599:SF0">
    <property type="entry name" value="PTERIN-4-ALPHA-CARBINOLAMINE DEHYDRATASE"/>
    <property type="match status" value="1"/>
</dbReference>
<evidence type="ECO:0000313" key="6">
    <source>
        <dbReference type="Proteomes" id="UP000317422"/>
    </source>
</evidence>
<evidence type="ECO:0000313" key="5">
    <source>
        <dbReference type="EMBL" id="TQN31718.1"/>
    </source>
</evidence>
<dbReference type="SUPFAM" id="SSF55248">
    <property type="entry name" value="PCD-like"/>
    <property type="match status" value="1"/>
</dbReference>
<dbReference type="RefSeq" id="WP_141923263.1">
    <property type="nucleotide sequence ID" value="NZ_VFQC01000001.1"/>
</dbReference>
<dbReference type="NCBIfam" id="NF002017">
    <property type="entry name" value="PRK00823.1-2"/>
    <property type="match status" value="1"/>
</dbReference>
<proteinExistence type="inferred from homology"/>
<sequence length="101" mass="11326">MALLEQQQIQDGLARLEGWEWDPESNEIRRTVAMPSFMSGINLVTSVAHVAEQADHHPDMDIRFNRITFHQTTHAAGGVTQQDLDMASRIDELVSDAAPTR</sequence>
<dbReference type="EMBL" id="VFQC01000001">
    <property type="protein sequence ID" value="TQN31718.1"/>
    <property type="molecule type" value="Genomic_DNA"/>
</dbReference>
<name>A0A543NIQ5_9ACTN</name>
<dbReference type="EC" id="4.2.1.96" evidence="4"/>
<dbReference type="Pfam" id="PF01329">
    <property type="entry name" value="Pterin_4a"/>
    <property type="match status" value="1"/>
</dbReference>
<organism evidence="5 6">
    <name type="scientific">Haloactinospora alba</name>
    <dbReference type="NCBI Taxonomy" id="405555"/>
    <lineage>
        <taxon>Bacteria</taxon>
        <taxon>Bacillati</taxon>
        <taxon>Actinomycetota</taxon>
        <taxon>Actinomycetes</taxon>
        <taxon>Streptosporangiales</taxon>
        <taxon>Nocardiopsidaceae</taxon>
        <taxon>Haloactinospora</taxon>
    </lineage>
</organism>
<dbReference type="AlphaFoldDB" id="A0A543NIQ5"/>
<dbReference type="InterPro" id="IPR001533">
    <property type="entry name" value="Pterin_deHydtase"/>
</dbReference>
<evidence type="ECO:0000256" key="4">
    <source>
        <dbReference type="HAMAP-Rule" id="MF_00434"/>
    </source>
</evidence>
<keyword evidence="6" id="KW-1185">Reference proteome</keyword>
<comment type="similarity">
    <text evidence="2 4">Belongs to the pterin-4-alpha-carbinolamine dehydratase family.</text>
</comment>
<gene>
    <name evidence="5" type="ORF">FHX37_1638</name>
</gene>
<dbReference type="OrthoDB" id="15077at2"/>
<dbReference type="GO" id="GO:0008124">
    <property type="term" value="F:4-alpha-hydroxytetrahydrobiopterin dehydratase activity"/>
    <property type="evidence" value="ECO:0007669"/>
    <property type="project" value="UniProtKB-UniRule"/>
</dbReference>
<dbReference type="Proteomes" id="UP000317422">
    <property type="component" value="Unassembled WGS sequence"/>
</dbReference>
<protein>
    <recommendedName>
        <fullName evidence="4">Putative pterin-4-alpha-carbinolamine dehydratase</fullName>
        <shortName evidence="4">PHS</shortName>
        <ecNumber evidence="4">4.2.1.96</ecNumber>
    </recommendedName>
    <alternativeName>
        <fullName evidence="4">4-alpha-hydroxy-tetrahydropterin dehydratase</fullName>
    </alternativeName>
    <alternativeName>
        <fullName evidence="4">Pterin carbinolamine dehydratase</fullName>
        <shortName evidence="4">PCD</shortName>
    </alternativeName>
</protein>
<evidence type="ECO:0000256" key="2">
    <source>
        <dbReference type="ARBA" id="ARBA00006472"/>
    </source>
</evidence>
<evidence type="ECO:0000256" key="1">
    <source>
        <dbReference type="ARBA" id="ARBA00001554"/>
    </source>
</evidence>
<dbReference type="PANTHER" id="PTHR12599">
    <property type="entry name" value="PTERIN-4-ALPHA-CARBINOLAMINE DEHYDRATASE"/>
    <property type="match status" value="1"/>
</dbReference>
<comment type="catalytic activity">
    <reaction evidence="1 4">
        <text>(4aS,6R)-4a-hydroxy-L-erythro-5,6,7,8-tetrahydrobiopterin = (6R)-L-erythro-6,7-dihydrobiopterin + H2O</text>
        <dbReference type="Rhea" id="RHEA:11920"/>
        <dbReference type="ChEBI" id="CHEBI:15377"/>
        <dbReference type="ChEBI" id="CHEBI:15642"/>
        <dbReference type="ChEBI" id="CHEBI:43120"/>
        <dbReference type="EC" id="4.2.1.96"/>
    </reaction>
</comment>
<comment type="caution">
    <text evidence="5">The sequence shown here is derived from an EMBL/GenBank/DDBJ whole genome shotgun (WGS) entry which is preliminary data.</text>
</comment>
<accession>A0A543NIQ5</accession>